<keyword evidence="2" id="KW-0548">Nucleotidyltransferase</keyword>
<gene>
    <name evidence="2" type="ORF">Fcan01_18348</name>
</gene>
<evidence type="ECO:0000313" key="3">
    <source>
        <dbReference type="Proteomes" id="UP000198287"/>
    </source>
</evidence>
<accession>A0A226DNH0</accession>
<dbReference type="Proteomes" id="UP000198287">
    <property type="component" value="Unassembled WGS sequence"/>
</dbReference>
<dbReference type="InterPro" id="IPR036691">
    <property type="entry name" value="Endo/exonu/phosph_ase_sf"/>
</dbReference>
<dbReference type="AlphaFoldDB" id="A0A226DNH0"/>
<dbReference type="PANTHER" id="PTHR19446">
    <property type="entry name" value="REVERSE TRANSCRIPTASES"/>
    <property type="match status" value="1"/>
</dbReference>
<protein>
    <submittedName>
        <fullName evidence="2">Putative RNA-directed DNA polymerase from transposon X-element</fullName>
    </submittedName>
</protein>
<organism evidence="2 3">
    <name type="scientific">Folsomia candida</name>
    <name type="common">Springtail</name>
    <dbReference type="NCBI Taxonomy" id="158441"/>
    <lineage>
        <taxon>Eukaryota</taxon>
        <taxon>Metazoa</taxon>
        <taxon>Ecdysozoa</taxon>
        <taxon>Arthropoda</taxon>
        <taxon>Hexapoda</taxon>
        <taxon>Collembola</taxon>
        <taxon>Entomobryomorpha</taxon>
        <taxon>Isotomoidea</taxon>
        <taxon>Isotomidae</taxon>
        <taxon>Proisotominae</taxon>
        <taxon>Folsomia</taxon>
    </lineage>
</organism>
<dbReference type="OMA" id="NNCEPLE"/>
<dbReference type="EMBL" id="LNIX01000014">
    <property type="protein sequence ID" value="OXA47085.1"/>
    <property type="molecule type" value="Genomic_DNA"/>
</dbReference>
<name>A0A226DNH0_FOLCA</name>
<dbReference type="GO" id="GO:0003964">
    <property type="term" value="F:RNA-directed DNA polymerase activity"/>
    <property type="evidence" value="ECO:0007669"/>
    <property type="project" value="UniProtKB-KW"/>
</dbReference>
<reference evidence="2 3" key="1">
    <citation type="submission" date="2015-12" db="EMBL/GenBank/DDBJ databases">
        <title>The genome of Folsomia candida.</title>
        <authorList>
            <person name="Faddeeva A."/>
            <person name="Derks M.F."/>
            <person name="Anvar Y."/>
            <person name="Smit S."/>
            <person name="Van Straalen N."/>
            <person name="Roelofs D."/>
        </authorList>
    </citation>
    <scope>NUCLEOTIDE SEQUENCE [LARGE SCALE GENOMIC DNA]</scope>
    <source>
        <strain evidence="2 3">VU population</strain>
        <tissue evidence="2">Whole body</tissue>
    </source>
</reference>
<keyword evidence="3" id="KW-1185">Reference proteome</keyword>
<dbReference type="OrthoDB" id="6628575at2759"/>
<evidence type="ECO:0000259" key="1">
    <source>
        <dbReference type="Pfam" id="PF00078"/>
    </source>
</evidence>
<proteinExistence type="predicted"/>
<dbReference type="SUPFAM" id="SSF56672">
    <property type="entry name" value="DNA/RNA polymerases"/>
    <property type="match status" value="1"/>
</dbReference>
<keyword evidence="2" id="KW-0695">RNA-directed DNA polymerase</keyword>
<dbReference type="STRING" id="158441.A0A226DNH0"/>
<dbReference type="InterPro" id="IPR000477">
    <property type="entry name" value="RT_dom"/>
</dbReference>
<sequence>MKYAIDNQLTLLNGHYPTDTPAQLTFISNNGCSIPDLCFVSLKLLKIVKSFNVLSSVTSCHFPILLEPSTPSSNQTTPIDMNVPLPPHELPAKIRWDVTSSAAFVSSLPELDPSQLGYQYFSEIMTQSLSDSNLLTRPKQTSSGAKLRISNPPWFCELCSLLKKQTKSALQLLRNSSPENLEQSKNNYLQTRKEYQIQLKISKQNYKSDIVNVLLNHRASSDFWHAVKKMKSREYQRVQIHPDNWVDHFENLFSSSIITPSHPLPDSPAADLDYPISLNEITCVLHKLKNNKAPGHDGIPNEVWKSLPPIYVQHIQNMFNNILTTGNIPVQWTTILFQPIFKKNDPLLPQNYRPIAPAPTILKIFSTIISKRVHDCKVHNNKISEFQAGCKNGTGTHEHLFSLLTLIQSRIRHPRGRFYVVFVDLRSAYDSPGHADLWDVLSRAGMGSKIINLLISLYSRASGQGNSKMASQINELDKYGPPSIRLGNAKLHLLLFVDDIVLLGDTPSQIQEKINITAAFFKRRVLQVNTDKTKIMVFAKRKSNKHINQLRCNLFIELFLQLTLCRNSVKSNSSNNQYLDHLQKKVSPVETHLKLFNALAKSTLLYAAGLWALGLEEKIEKPQTTFIRRLFRLPPSSPAYFCRLEAGVAKVALQTFKSTLGFWIRTAKRPPHSLPYICLQQQIKWHSSKPNKYCWATKIITTIQELSNIDTQDLLSYPIIAAAQNSMITNYATKLLNHDLERCRNSSFIPFYQYLQTDGSRPNYLNLNLPVHMVQLLAQLRLNRYSIKIGPHYIKLETRCPLCTSHTPNSVQHYMFECRPLTNERLIFINNYITDNNCEPLEKLINLLNYTQNDKKFYSNIFLFWINVSKYFDLCSDYL</sequence>
<keyword evidence="2" id="KW-0808">Transferase</keyword>
<comment type="caution">
    <text evidence="2">The sequence shown here is derived from an EMBL/GenBank/DDBJ whole genome shotgun (WGS) entry which is preliminary data.</text>
</comment>
<dbReference type="Gene3D" id="3.60.10.10">
    <property type="entry name" value="Endonuclease/exonuclease/phosphatase"/>
    <property type="match status" value="1"/>
</dbReference>
<dbReference type="Pfam" id="PF00078">
    <property type="entry name" value="RVT_1"/>
    <property type="match status" value="1"/>
</dbReference>
<dbReference type="CDD" id="cd01650">
    <property type="entry name" value="RT_nLTR_like"/>
    <property type="match status" value="1"/>
</dbReference>
<dbReference type="InterPro" id="IPR043502">
    <property type="entry name" value="DNA/RNA_pol_sf"/>
</dbReference>
<evidence type="ECO:0000313" key="2">
    <source>
        <dbReference type="EMBL" id="OXA47085.1"/>
    </source>
</evidence>
<feature type="domain" description="Reverse transcriptase" evidence="1">
    <location>
        <begin position="342"/>
        <end position="463"/>
    </location>
</feature>